<reference evidence="1" key="1">
    <citation type="submission" date="2023-03" db="EMBL/GenBank/DDBJ databases">
        <title>Massive genome expansion in bonnet fungi (Mycena s.s.) driven by repeated elements and novel gene families across ecological guilds.</title>
        <authorList>
            <consortium name="Lawrence Berkeley National Laboratory"/>
            <person name="Harder C.B."/>
            <person name="Miyauchi S."/>
            <person name="Viragh M."/>
            <person name="Kuo A."/>
            <person name="Thoen E."/>
            <person name="Andreopoulos B."/>
            <person name="Lu D."/>
            <person name="Skrede I."/>
            <person name="Drula E."/>
            <person name="Henrissat B."/>
            <person name="Morin E."/>
            <person name="Kohler A."/>
            <person name="Barry K."/>
            <person name="LaButti K."/>
            <person name="Morin E."/>
            <person name="Salamov A."/>
            <person name="Lipzen A."/>
            <person name="Mereny Z."/>
            <person name="Hegedus B."/>
            <person name="Baldrian P."/>
            <person name="Stursova M."/>
            <person name="Weitz H."/>
            <person name="Taylor A."/>
            <person name="Grigoriev I.V."/>
            <person name="Nagy L.G."/>
            <person name="Martin F."/>
            <person name="Kauserud H."/>
        </authorList>
    </citation>
    <scope>NUCLEOTIDE SEQUENCE</scope>
    <source>
        <strain evidence="1">CBHHK067</strain>
    </source>
</reference>
<proteinExistence type="predicted"/>
<dbReference type="EMBL" id="JARKIE010000233">
    <property type="protein sequence ID" value="KAJ7663492.1"/>
    <property type="molecule type" value="Genomic_DNA"/>
</dbReference>
<evidence type="ECO:0000313" key="1">
    <source>
        <dbReference type="EMBL" id="KAJ7663492.1"/>
    </source>
</evidence>
<name>A0AAD7CU05_MYCRO</name>
<comment type="caution">
    <text evidence="1">The sequence shown here is derived from an EMBL/GenBank/DDBJ whole genome shotgun (WGS) entry which is preliminary data.</text>
</comment>
<keyword evidence="2" id="KW-1185">Reference proteome</keyword>
<dbReference type="AlphaFoldDB" id="A0AAD7CU05"/>
<sequence length="328" mass="35193">MSVRGCPATEYISGTTQNPLVVGANDTTNSEKRIFASDGNVTMFACAVTLRSPPWYFAHIFASTCATLFARMLDTVPSCVELTDVIDPLPVKPAAVTLILDGATLKLSGLVRLWGDNRAGAAGNATLVDDHQSTSMGCIPSAWYAFNSSNSGPPAVLVNATAGITRLRFTVDEKMEDQGGVGFAVQDGVVFSASSGLMKTGFPSAGRFDIAVRNGLNSTRVFLEQDVRDSVDRVSVQETDIAPPAQPVSAGTGTYSLWNIDVSDDNSYTIGWEVDGVKFSTVDSHSLFDLDACTPQRRRRQDRGLETLPYSCTTDPGIGVQNLYYNLY</sequence>
<gene>
    <name evidence="1" type="ORF">B0H17DRAFT_1211667</name>
</gene>
<evidence type="ECO:0000313" key="2">
    <source>
        <dbReference type="Proteomes" id="UP001221757"/>
    </source>
</evidence>
<dbReference type="Proteomes" id="UP001221757">
    <property type="component" value="Unassembled WGS sequence"/>
</dbReference>
<accession>A0AAD7CU05</accession>
<protein>
    <submittedName>
        <fullName evidence="1">Uncharacterized protein</fullName>
    </submittedName>
</protein>
<organism evidence="1 2">
    <name type="scientific">Mycena rosella</name>
    <name type="common">Pink bonnet</name>
    <name type="synonym">Agaricus rosellus</name>
    <dbReference type="NCBI Taxonomy" id="1033263"/>
    <lineage>
        <taxon>Eukaryota</taxon>
        <taxon>Fungi</taxon>
        <taxon>Dikarya</taxon>
        <taxon>Basidiomycota</taxon>
        <taxon>Agaricomycotina</taxon>
        <taxon>Agaricomycetes</taxon>
        <taxon>Agaricomycetidae</taxon>
        <taxon>Agaricales</taxon>
        <taxon>Marasmiineae</taxon>
        <taxon>Mycenaceae</taxon>
        <taxon>Mycena</taxon>
    </lineage>
</organism>